<dbReference type="Proteomes" id="UP000290289">
    <property type="component" value="Chromosome 10"/>
</dbReference>
<accession>A0A498IQY0</accession>
<dbReference type="EMBL" id="RDQH01000336">
    <property type="protein sequence ID" value="RXH85609.1"/>
    <property type="molecule type" value="Genomic_DNA"/>
</dbReference>
<comment type="caution">
    <text evidence="1">The sequence shown here is derived from an EMBL/GenBank/DDBJ whole genome shotgun (WGS) entry which is preliminary data.</text>
</comment>
<organism evidence="1 2">
    <name type="scientific">Malus domestica</name>
    <name type="common">Apple</name>
    <name type="synonym">Pyrus malus</name>
    <dbReference type="NCBI Taxonomy" id="3750"/>
    <lineage>
        <taxon>Eukaryota</taxon>
        <taxon>Viridiplantae</taxon>
        <taxon>Streptophyta</taxon>
        <taxon>Embryophyta</taxon>
        <taxon>Tracheophyta</taxon>
        <taxon>Spermatophyta</taxon>
        <taxon>Magnoliopsida</taxon>
        <taxon>eudicotyledons</taxon>
        <taxon>Gunneridae</taxon>
        <taxon>Pentapetalae</taxon>
        <taxon>rosids</taxon>
        <taxon>fabids</taxon>
        <taxon>Rosales</taxon>
        <taxon>Rosaceae</taxon>
        <taxon>Amygdaloideae</taxon>
        <taxon>Maleae</taxon>
        <taxon>Malus</taxon>
    </lineage>
</organism>
<reference evidence="1 2" key="1">
    <citation type="submission" date="2018-10" db="EMBL/GenBank/DDBJ databases">
        <title>A high-quality apple genome assembly.</title>
        <authorList>
            <person name="Hu J."/>
        </authorList>
    </citation>
    <scope>NUCLEOTIDE SEQUENCE [LARGE SCALE GENOMIC DNA]</scope>
    <source>
        <strain evidence="2">cv. HFTH1</strain>
        <tissue evidence="1">Young leaf</tissue>
    </source>
</reference>
<evidence type="ECO:0000313" key="1">
    <source>
        <dbReference type="EMBL" id="RXH85609.1"/>
    </source>
</evidence>
<evidence type="ECO:0000313" key="2">
    <source>
        <dbReference type="Proteomes" id="UP000290289"/>
    </source>
</evidence>
<keyword evidence="2" id="KW-1185">Reference proteome</keyword>
<dbReference type="AlphaFoldDB" id="A0A498IQY0"/>
<protein>
    <submittedName>
        <fullName evidence="1">Uncharacterized protein</fullName>
    </submittedName>
</protein>
<name>A0A498IQY0_MALDO</name>
<gene>
    <name evidence="1" type="ORF">DVH24_009430</name>
</gene>
<proteinExistence type="predicted"/>
<sequence>MQLYFKYEGGDETAGYYIPNELHFDMIMAQSHTFGGDCSFNQQNIWIRPRENVCHVTVVLSRGNFHLLGEDKGGGILILVQILEPTIYNKSGRPNSAHEHDYPKVTVVIMRDNSKSKCVGNIYMSQVLFNFYDHANSSATRLVSCSEKFCEVGLGTKCSHRIN</sequence>